<dbReference type="PANTHER" id="PTHR10953:SF6">
    <property type="entry name" value="NEDD8-ACTIVATING ENZYME E1 CATALYTIC SUBUNIT"/>
    <property type="match status" value="1"/>
</dbReference>
<evidence type="ECO:0000256" key="9">
    <source>
        <dbReference type="ARBA" id="ARBA00024626"/>
    </source>
</evidence>
<dbReference type="EMBL" id="JAHDYR010000053">
    <property type="protein sequence ID" value="KAG9391777.1"/>
    <property type="molecule type" value="Genomic_DNA"/>
</dbReference>
<dbReference type="InterPro" id="IPR023318">
    <property type="entry name" value="Ub_act_enz_dom_a_sf"/>
</dbReference>
<comment type="function">
    <text evidence="11">Catalytic subunit of the dimeric E1 enzyme, which activates NEDD8.</text>
</comment>
<evidence type="ECO:0000256" key="2">
    <source>
        <dbReference type="ARBA" id="ARBA00006310"/>
    </source>
</evidence>
<dbReference type="PROSITE" id="PS00865">
    <property type="entry name" value="UBIQUITIN_ACTIVAT_2"/>
    <property type="match status" value="1"/>
</dbReference>
<dbReference type="GO" id="GO:0019781">
    <property type="term" value="F:NEDD8 activating enzyme activity"/>
    <property type="evidence" value="ECO:0007669"/>
    <property type="project" value="UniProtKB-UniRule"/>
</dbReference>
<dbReference type="InterPro" id="IPR033127">
    <property type="entry name" value="UBQ-activ_enz_E1_Cys_AS"/>
</dbReference>
<evidence type="ECO:0000256" key="3">
    <source>
        <dbReference type="ARBA" id="ARBA00015203"/>
    </source>
</evidence>
<dbReference type="Pfam" id="PF00899">
    <property type="entry name" value="ThiF"/>
    <property type="match status" value="1"/>
</dbReference>
<evidence type="ECO:0000256" key="8">
    <source>
        <dbReference type="ARBA" id="ARBA00023624"/>
    </source>
</evidence>
<dbReference type="EC" id="6.2.1.64" evidence="8 11"/>
<evidence type="ECO:0000256" key="4">
    <source>
        <dbReference type="ARBA" id="ARBA00022598"/>
    </source>
</evidence>
<keyword evidence="4 11" id="KW-0436">Ligase</keyword>
<proteinExistence type="inferred from homology"/>
<dbReference type="GO" id="GO:0005737">
    <property type="term" value="C:cytoplasm"/>
    <property type="evidence" value="ECO:0007669"/>
    <property type="project" value="TreeGrafter"/>
</dbReference>
<dbReference type="InterPro" id="IPR045886">
    <property type="entry name" value="ThiF/MoeB/HesA"/>
</dbReference>
<evidence type="ECO:0000256" key="10">
    <source>
        <dbReference type="PROSITE-ProRule" id="PRU10132"/>
    </source>
</evidence>
<sequence>MKIKQRCTAQQFMTRHLQQHEQGEEYAPLIHQPILILGAGGLGCELLKDAAASGFTNIHVIDLDVIDLTNLNRQFLFTTSDIGRSKAEVAAKRIRQSFPHVKIEPHFCRMEELDEAFYTQFLLVIGGLDSVDARSWMNRTLLNLYRGGKVDFPVPFIDGGTEGFRGNARVIIPDSTPCFDCLGYLFPPQTKFPMCTIANTPRLPEHCIEFASQILFPREFDRPVDGDNGDDIRWVYNSASSRADKFGIQGVTFHLTLGVVKNVIPALATTNAIIAAVCTVEALKLVSGVGATLNNYVFYSGESFNHTVEPFAVNSACETCQQRMEAVTLPADITIAQWVTLMDVKGLAVTSLTVNDRPIWFSSGMVACDTSMALQSVVGAAVMDVTTAGKESVRLVPRFEAAV</sequence>
<comment type="catalytic activity">
    <reaction evidence="9 11">
        <text>ATP + [NEDD8 protein] + [E1 NEDD8-activating enzyme]-L-cysteine = AMP + diphosphate + [E1 NEDD8-activating enzyme]-S-[NEDD8 protein]-yl-L-cysteine.</text>
        <dbReference type="EC" id="6.2.1.64"/>
    </reaction>
</comment>
<dbReference type="Gene3D" id="3.40.50.720">
    <property type="entry name" value="NAD(P)-binding Rossmann-like Domain"/>
    <property type="match status" value="1"/>
</dbReference>
<evidence type="ECO:0000256" key="1">
    <source>
        <dbReference type="ARBA" id="ARBA00005032"/>
    </source>
</evidence>
<evidence type="ECO:0000256" key="6">
    <source>
        <dbReference type="ARBA" id="ARBA00022786"/>
    </source>
</evidence>
<evidence type="ECO:0000313" key="13">
    <source>
        <dbReference type="EMBL" id="KAG9391777.1"/>
    </source>
</evidence>
<dbReference type="UniPathway" id="UPA00885"/>
<feature type="domain" description="THIF-type NAD/FAD binding fold" evidence="12">
    <location>
        <begin position="27"/>
        <end position="317"/>
    </location>
</feature>
<evidence type="ECO:0000259" key="12">
    <source>
        <dbReference type="Pfam" id="PF00899"/>
    </source>
</evidence>
<feature type="active site" description="Glycyl thioester intermediate" evidence="10">
    <location>
        <position position="195"/>
    </location>
</feature>
<evidence type="ECO:0000313" key="14">
    <source>
        <dbReference type="Proteomes" id="UP000717585"/>
    </source>
</evidence>
<dbReference type="GO" id="GO:0005634">
    <property type="term" value="C:nucleus"/>
    <property type="evidence" value="ECO:0007669"/>
    <property type="project" value="TreeGrafter"/>
</dbReference>
<organism evidence="13 14">
    <name type="scientific">Carpediemonas membranifera</name>
    <dbReference type="NCBI Taxonomy" id="201153"/>
    <lineage>
        <taxon>Eukaryota</taxon>
        <taxon>Metamonada</taxon>
        <taxon>Carpediemonas-like organisms</taxon>
        <taxon>Carpediemonas</taxon>
    </lineage>
</organism>
<reference evidence="13" key="1">
    <citation type="submission" date="2021-05" db="EMBL/GenBank/DDBJ databases">
        <title>A free-living protist that lacks canonical eukaryotic 1 DNA replication and segregation systems.</title>
        <authorList>
            <person name="Salas-Leiva D.E."/>
            <person name="Tromer E.C."/>
            <person name="Curtis B.A."/>
            <person name="Jerlstrom-Hultqvist J."/>
            <person name="Kolisko M."/>
            <person name="Yi Z."/>
            <person name="Salas-Leiva J.S."/>
            <person name="Gallot-Lavallee L."/>
            <person name="Kops G.J.P.L."/>
            <person name="Archibald J.M."/>
            <person name="Simpson A.G.B."/>
            <person name="Roger A.J."/>
        </authorList>
    </citation>
    <scope>NUCLEOTIDE SEQUENCE</scope>
    <source>
        <strain evidence="13">BICM</strain>
    </source>
</reference>
<name>A0A8J6E2D6_9EUKA</name>
<comment type="pathway">
    <text evidence="1 11">Protein modification; protein neddylation.</text>
</comment>
<keyword evidence="5 11" id="KW-0547">Nucleotide-binding</keyword>
<evidence type="ECO:0000256" key="11">
    <source>
        <dbReference type="RuleBase" id="RU368009"/>
    </source>
</evidence>
<keyword evidence="7 11" id="KW-0067">ATP-binding</keyword>
<dbReference type="GO" id="GO:0005524">
    <property type="term" value="F:ATP binding"/>
    <property type="evidence" value="ECO:0007669"/>
    <property type="project" value="UniProtKB-UniRule"/>
</dbReference>
<dbReference type="Proteomes" id="UP000717585">
    <property type="component" value="Unassembled WGS sequence"/>
</dbReference>
<dbReference type="FunFam" id="1.10.10.520:FF:000001">
    <property type="entry name" value="NEDD8-activating enzyme E1 catalytic subunit"/>
    <property type="match status" value="1"/>
</dbReference>
<dbReference type="Gene3D" id="1.10.10.520">
    <property type="entry name" value="Ubiquitin activating enzymes (Uba3). Chain: B, domain 2"/>
    <property type="match status" value="1"/>
</dbReference>
<accession>A0A8J6E2D6</accession>
<dbReference type="InterPro" id="IPR035985">
    <property type="entry name" value="Ubiquitin-activating_enz"/>
</dbReference>
<dbReference type="GO" id="GO:0045116">
    <property type="term" value="P:protein neddylation"/>
    <property type="evidence" value="ECO:0007669"/>
    <property type="project" value="UniProtKB-UniRule"/>
</dbReference>
<evidence type="ECO:0000256" key="7">
    <source>
        <dbReference type="ARBA" id="ARBA00022840"/>
    </source>
</evidence>
<dbReference type="SUPFAM" id="SSF69572">
    <property type="entry name" value="Activating enzymes of the ubiquitin-like proteins"/>
    <property type="match status" value="1"/>
</dbReference>
<comment type="similarity">
    <text evidence="2 11">Belongs to the ubiquitin-activating E1 family. UBA3 subfamily.</text>
</comment>
<dbReference type="OrthoDB" id="10255449at2759"/>
<gene>
    <name evidence="13" type="ORF">J8273_6556</name>
</gene>
<evidence type="ECO:0000256" key="5">
    <source>
        <dbReference type="ARBA" id="ARBA00022741"/>
    </source>
</evidence>
<keyword evidence="6 11" id="KW-0833">Ubl conjugation pathway</keyword>
<protein>
    <recommendedName>
        <fullName evidence="3 11">NEDD8-activating enzyme E1 catalytic subunit</fullName>
        <ecNumber evidence="8 11">6.2.1.64</ecNumber>
    </recommendedName>
</protein>
<dbReference type="InterPro" id="IPR000594">
    <property type="entry name" value="ThiF_NAD_FAD-bd"/>
</dbReference>
<comment type="caution">
    <text evidence="13">The sequence shown here is derived from an EMBL/GenBank/DDBJ whole genome shotgun (WGS) entry which is preliminary data.</text>
</comment>
<dbReference type="AlphaFoldDB" id="A0A8J6E2D6"/>
<keyword evidence="14" id="KW-1185">Reference proteome</keyword>
<dbReference type="PANTHER" id="PTHR10953">
    <property type="entry name" value="UBIQUITIN-ACTIVATING ENZYME E1"/>
    <property type="match status" value="1"/>
</dbReference>